<dbReference type="Proteomes" id="UP000742631">
    <property type="component" value="Unassembled WGS sequence"/>
</dbReference>
<dbReference type="Pfam" id="PF01451">
    <property type="entry name" value="LMWPc"/>
    <property type="match status" value="1"/>
</dbReference>
<comment type="caution">
    <text evidence="3">The sequence shown here is derived from an EMBL/GenBank/DDBJ whole genome shotgun (WGS) entry which is preliminary data.</text>
</comment>
<evidence type="ECO:0000256" key="1">
    <source>
        <dbReference type="ARBA" id="ARBA00022849"/>
    </source>
</evidence>
<dbReference type="SUPFAM" id="SSF52788">
    <property type="entry name" value="Phosphotyrosine protein phosphatases I"/>
    <property type="match status" value="1"/>
</dbReference>
<name>A0A921E033_9HYPH</name>
<keyword evidence="1" id="KW-0059">Arsenical resistance</keyword>
<organism evidence="3 4">
    <name type="scientific">Methylorubrum populi</name>
    <dbReference type="NCBI Taxonomy" id="223967"/>
    <lineage>
        <taxon>Bacteria</taxon>
        <taxon>Pseudomonadati</taxon>
        <taxon>Pseudomonadota</taxon>
        <taxon>Alphaproteobacteria</taxon>
        <taxon>Hyphomicrobiales</taxon>
        <taxon>Methylobacteriaceae</taxon>
        <taxon>Methylorubrum</taxon>
    </lineage>
</organism>
<proteinExistence type="predicted"/>
<dbReference type="EMBL" id="DYYG01000013">
    <property type="protein sequence ID" value="HJE22889.1"/>
    <property type="molecule type" value="Genomic_DNA"/>
</dbReference>
<dbReference type="PANTHER" id="PTHR43428">
    <property type="entry name" value="ARSENATE REDUCTASE"/>
    <property type="match status" value="1"/>
</dbReference>
<gene>
    <name evidence="3" type="ORF">K8W01_04455</name>
</gene>
<dbReference type="AlphaFoldDB" id="A0A921E033"/>
<dbReference type="Gene3D" id="3.40.50.2300">
    <property type="match status" value="1"/>
</dbReference>
<accession>A0A921E033</accession>
<dbReference type="GO" id="GO:0046685">
    <property type="term" value="P:response to arsenic-containing substance"/>
    <property type="evidence" value="ECO:0007669"/>
    <property type="project" value="UniProtKB-KW"/>
</dbReference>
<dbReference type="CDD" id="cd16345">
    <property type="entry name" value="LMWP_ArsC"/>
    <property type="match status" value="1"/>
</dbReference>
<dbReference type="InterPro" id="IPR036196">
    <property type="entry name" value="Ptyr_pPase_sf"/>
</dbReference>
<dbReference type="PANTHER" id="PTHR43428:SF1">
    <property type="entry name" value="ARSENATE REDUCTASE"/>
    <property type="match status" value="1"/>
</dbReference>
<evidence type="ECO:0000313" key="3">
    <source>
        <dbReference type="EMBL" id="HJE22889.1"/>
    </source>
</evidence>
<protein>
    <submittedName>
        <fullName evidence="3">Arsenate reductase ArsC</fullName>
    </submittedName>
</protein>
<feature type="domain" description="Phosphotyrosine protein phosphatase I" evidence="2">
    <location>
        <begin position="6"/>
        <end position="144"/>
    </location>
</feature>
<dbReference type="InterPro" id="IPR023485">
    <property type="entry name" value="Ptyr_pPase"/>
</dbReference>
<reference evidence="3" key="1">
    <citation type="journal article" date="2021" name="PeerJ">
        <title>Extensive microbial diversity within the chicken gut microbiome revealed by metagenomics and culture.</title>
        <authorList>
            <person name="Gilroy R."/>
            <person name="Ravi A."/>
            <person name="Getino M."/>
            <person name="Pursley I."/>
            <person name="Horton D.L."/>
            <person name="Alikhan N.F."/>
            <person name="Baker D."/>
            <person name="Gharbi K."/>
            <person name="Hall N."/>
            <person name="Watson M."/>
            <person name="Adriaenssens E.M."/>
            <person name="Foster-Nyarko E."/>
            <person name="Jarju S."/>
            <person name="Secka A."/>
            <person name="Antonio M."/>
            <person name="Oren A."/>
            <person name="Chaudhuri R.R."/>
            <person name="La Ragione R."/>
            <person name="Hildebrand F."/>
            <person name="Pallen M.J."/>
        </authorList>
    </citation>
    <scope>NUCLEOTIDE SEQUENCE</scope>
    <source>
        <strain evidence="3">316</strain>
    </source>
</reference>
<evidence type="ECO:0000313" key="4">
    <source>
        <dbReference type="Proteomes" id="UP000742631"/>
    </source>
</evidence>
<evidence type="ECO:0000259" key="2">
    <source>
        <dbReference type="SMART" id="SM00226"/>
    </source>
</evidence>
<reference evidence="3" key="2">
    <citation type="submission" date="2021-09" db="EMBL/GenBank/DDBJ databases">
        <authorList>
            <person name="Gilroy R."/>
        </authorList>
    </citation>
    <scope>NUCLEOTIDE SEQUENCE</scope>
    <source>
        <strain evidence="3">316</strain>
    </source>
</reference>
<dbReference type="SMART" id="SM00226">
    <property type="entry name" value="LMWPc"/>
    <property type="match status" value="1"/>
</dbReference>
<sequence>MPDRVYNVLFLCTGNSARSILAEAMLNKLGEGRFQAFSAGSQPKNEPHPMALQTLRESDYPTGGLRSKSWDEFAGADAPVMDFVFTVCDNAAGEACPFWPGQPVTAHWGIEDPAAAEGSEIERKTAFVTAQRYLKNRISAFLALPMASLDTVALTSKVREIGQQAGATSPRPEVA</sequence>